<protein>
    <recommendedName>
        <fullName evidence="3">PSK operon transcription factor</fullName>
    </recommendedName>
</protein>
<dbReference type="OrthoDB" id="495439at2"/>
<name>A0A364NX29_9PROT</name>
<gene>
    <name evidence="1" type="ORF">CU669_11695</name>
</gene>
<reference evidence="1 2" key="1">
    <citation type="submission" date="2017-11" db="EMBL/GenBank/DDBJ databases">
        <title>Draft genome sequence of magnetotactic bacterium Magnetospirillum kuznetsovii LBB-42.</title>
        <authorList>
            <person name="Grouzdev D.S."/>
            <person name="Rysina M.S."/>
            <person name="Baslerov R.V."/>
            <person name="Koziaeva V."/>
        </authorList>
    </citation>
    <scope>NUCLEOTIDE SEQUENCE [LARGE SCALE GENOMIC DNA]</scope>
    <source>
        <strain evidence="1 2">LBB-42</strain>
    </source>
</reference>
<keyword evidence="2" id="KW-1185">Reference proteome</keyword>
<accession>A0A364NX29</accession>
<organism evidence="1 2">
    <name type="scientific">Paramagnetospirillum kuznetsovii</name>
    <dbReference type="NCBI Taxonomy" id="2053833"/>
    <lineage>
        <taxon>Bacteria</taxon>
        <taxon>Pseudomonadati</taxon>
        <taxon>Pseudomonadota</taxon>
        <taxon>Alphaproteobacteria</taxon>
        <taxon>Rhodospirillales</taxon>
        <taxon>Magnetospirillaceae</taxon>
        <taxon>Paramagnetospirillum</taxon>
    </lineage>
</organism>
<evidence type="ECO:0000313" key="2">
    <source>
        <dbReference type="Proteomes" id="UP000251075"/>
    </source>
</evidence>
<sequence>MALNIKCAQTDRLARQLSALTGESITEAVTTALAERLERQRQASPGKRMQLQGIRQRVARLPVLDDRPVDQLLGYDEDGLPG</sequence>
<dbReference type="Pfam" id="PF07704">
    <property type="entry name" value="PSK_trans_fac"/>
    <property type="match status" value="1"/>
</dbReference>
<dbReference type="EMBL" id="PGTO01000008">
    <property type="protein sequence ID" value="RAU21638.1"/>
    <property type="molecule type" value="Genomic_DNA"/>
</dbReference>
<evidence type="ECO:0008006" key="3">
    <source>
        <dbReference type="Google" id="ProtNLM"/>
    </source>
</evidence>
<proteinExistence type="predicted"/>
<dbReference type="Proteomes" id="UP000251075">
    <property type="component" value="Unassembled WGS sequence"/>
</dbReference>
<evidence type="ECO:0000313" key="1">
    <source>
        <dbReference type="EMBL" id="RAU21638.1"/>
    </source>
</evidence>
<dbReference type="AlphaFoldDB" id="A0A364NX29"/>
<dbReference type="InterPro" id="IPR011660">
    <property type="entry name" value="VapB-like"/>
</dbReference>
<comment type="caution">
    <text evidence="1">The sequence shown here is derived from an EMBL/GenBank/DDBJ whole genome shotgun (WGS) entry which is preliminary data.</text>
</comment>
<dbReference type="RefSeq" id="WP_112144859.1">
    <property type="nucleotide sequence ID" value="NZ_PGTO01000008.1"/>
</dbReference>